<dbReference type="Proteomes" id="UP000663923">
    <property type="component" value="Chromosome"/>
</dbReference>
<keyword evidence="3" id="KW-1185">Reference proteome</keyword>
<gene>
    <name evidence="2" type="ORF">J4G78_10105</name>
</gene>
<evidence type="ECO:0000313" key="2">
    <source>
        <dbReference type="EMBL" id="QTD54623.1"/>
    </source>
</evidence>
<accession>A0ABX7SZC1</accession>
<organism evidence="2 3">
    <name type="scientific">Parasphingorhabdus cellanae</name>
    <dbReference type="NCBI Taxonomy" id="2806553"/>
    <lineage>
        <taxon>Bacteria</taxon>
        <taxon>Pseudomonadati</taxon>
        <taxon>Pseudomonadota</taxon>
        <taxon>Alphaproteobacteria</taxon>
        <taxon>Sphingomonadales</taxon>
        <taxon>Sphingomonadaceae</taxon>
        <taxon>Parasphingorhabdus</taxon>
    </lineage>
</organism>
<evidence type="ECO:0000256" key="1">
    <source>
        <dbReference type="SAM" id="SignalP"/>
    </source>
</evidence>
<reference evidence="2 3" key="1">
    <citation type="submission" date="2021-03" db="EMBL/GenBank/DDBJ databases">
        <title>Complete genome of Parasphingorhabdus_sp.JHSY0214.</title>
        <authorList>
            <person name="Yoo J.H."/>
            <person name="Bae J.W."/>
        </authorList>
    </citation>
    <scope>NUCLEOTIDE SEQUENCE [LARGE SCALE GENOMIC DNA]</scope>
    <source>
        <strain evidence="2 3">JHSY0214</strain>
    </source>
</reference>
<dbReference type="RefSeq" id="WP_207986457.1">
    <property type="nucleotide sequence ID" value="NZ_CP071794.1"/>
</dbReference>
<proteinExistence type="predicted"/>
<protein>
    <submittedName>
        <fullName evidence="2">DUF2059 domain-containing protein</fullName>
    </submittedName>
</protein>
<keyword evidence="1" id="KW-0732">Signal</keyword>
<dbReference type="EMBL" id="CP071794">
    <property type="protein sequence ID" value="QTD54623.1"/>
    <property type="molecule type" value="Genomic_DNA"/>
</dbReference>
<feature type="chain" id="PRO_5046051934" evidence="1">
    <location>
        <begin position="23"/>
        <end position="295"/>
    </location>
</feature>
<sequence>MKKFFAVTVSSLALALSTPATAQNTDTPDTAETETAPIDPARLEAAKSTVDYLFPLGTYERMMKGTMDQMMDQMMMSMGNMRMGDLAGAGGVARDDMPDGMGDKTLAEMATEMDPAYAERTKISTKVIMDEMVDLMITMEPAVREALTNIYARKFTVGQLTEMNDFFATDTGSAFARDYMMVFVDPEMMQSMMTMVPEMMQAMPDIMKKVEAATAHLPPVKMPGAGDPFGSVEDAMEDADSSADAVDFEDPENWSAEDRELVDKLSAESDTAFEAYYAALEKAQKNAKAKIANNK</sequence>
<feature type="signal peptide" evidence="1">
    <location>
        <begin position="1"/>
        <end position="22"/>
    </location>
</feature>
<name>A0ABX7SZC1_9SPHN</name>
<evidence type="ECO:0000313" key="3">
    <source>
        <dbReference type="Proteomes" id="UP000663923"/>
    </source>
</evidence>